<evidence type="ECO:0000313" key="5">
    <source>
        <dbReference type="Proteomes" id="UP000190206"/>
    </source>
</evidence>
<evidence type="ECO:0000313" key="4">
    <source>
        <dbReference type="EMBL" id="OOO67620.1"/>
    </source>
</evidence>
<evidence type="ECO:0000313" key="6">
    <source>
        <dbReference type="Proteomes" id="UP000190256"/>
    </source>
</evidence>
<dbReference type="Proteomes" id="UP000190206">
    <property type="component" value="Unassembled WGS sequence"/>
</dbReference>
<keyword evidence="5" id="KW-1185">Reference proteome</keyword>
<proteinExistence type="predicted"/>
<dbReference type="Proteomes" id="UP000190256">
    <property type="component" value="Unassembled WGS sequence"/>
</dbReference>
<gene>
    <name evidence="3" type="ORF">BS637_12050</name>
    <name evidence="4" type="ORF">BS638_05330</name>
</gene>
<accession>A0A1S9IBC2</accession>
<evidence type="ECO:0000256" key="1">
    <source>
        <dbReference type="SAM" id="Coils"/>
    </source>
</evidence>
<organism evidence="4 6">
    <name type="scientific">Clostridium tepidum</name>
    <dbReference type="NCBI Taxonomy" id="1962263"/>
    <lineage>
        <taxon>Bacteria</taxon>
        <taxon>Bacillati</taxon>
        <taxon>Bacillota</taxon>
        <taxon>Clostridia</taxon>
        <taxon>Eubacteriales</taxon>
        <taxon>Clostridiaceae</taxon>
        <taxon>Clostridium</taxon>
    </lineage>
</organism>
<feature type="coiled-coil region" evidence="1">
    <location>
        <begin position="84"/>
        <end position="122"/>
    </location>
</feature>
<feature type="region of interest" description="Disordered" evidence="2">
    <location>
        <begin position="41"/>
        <end position="72"/>
    </location>
</feature>
<comment type="caution">
    <text evidence="4">The sequence shown here is derived from an EMBL/GenBank/DDBJ whole genome shotgun (WGS) entry which is preliminary data.</text>
</comment>
<protein>
    <submittedName>
        <fullName evidence="4">Uncharacterized protein</fullName>
    </submittedName>
</protein>
<dbReference type="OrthoDB" id="1938729at2"/>
<reference evidence="3 5" key="1">
    <citation type="submission" date="2016-12" db="EMBL/GenBank/DDBJ databases">
        <title>Clostridium tepidum sp. nov., a close relative of Clostridium sporogenes and Clostridium botulinum Group I.</title>
        <authorList>
            <person name="Dobritsa A.P."/>
            <person name="Kutumbaka K."/>
            <person name="Werner K."/>
            <person name="Samadpour M."/>
        </authorList>
    </citation>
    <scope>NUCLEOTIDE SEQUENCE [LARGE SCALE GENOMIC DNA]</scope>
    <source>
        <strain evidence="3 5">PE</strain>
    </source>
</reference>
<name>A0A1S9IBC2_9CLOT</name>
<sequence>MKGKMNMYDIKENANTKVEKVKEKGKKNIKLNEEKSKKLLKENTKIKEEHKHNFTENNDSKDKKVKLDLKENSQLEKKENKKYLKEDIKVKTEKEKNNESLKEKIELKKNNEENNTIKMNEETRKKVLSKVPIVIANFEVEMIDSIFTKIDSTFIDIKEIKNNVFIESANLIKLNFNKAKLFIKGYIRSYIEYITLDNISKSAIITKNQGIISHKDFSKAINIDLLFFDNMKKGESFLVDFNNYTKDKDILLGEIKKIDIKSSNIYKNTENYPFEREKCYLVLQQDLLIRANISILQNNVVIL</sequence>
<evidence type="ECO:0000256" key="2">
    <source>
        <dbReference type="SAM" id="MobiDB-lite"/>
    </source>
</evidence>
<dbReference type="EMBL" id="MRAD01000013">
    <property type="protein sequence ID" value="OOO61505.1"/>
    <property type="molecule type" value="Genomic_DNA"/>
</dbReference>
<dbReference type="STRING" id="1962263.BS637_12050"/>
<reference evidence="4 6" key="2">
    <citation type="submission" date="2016-12" db="EMBL/GenBank/DDBJ databases">
        <title>Clostridium tepidum sp. nov., a close relative of Clostridium sporogenes and Clostridium botulinum Group I.</title>
        <authorList>
            <person name="Dobritsa A.P."/>
            <person name="Kutumbaka K.K."/>
            <person name="Werner K."/>
            <person name="Wiedmann M."/>
            <person name="Asmus A."/>
            <person name="Samadpour M."/>
        </authorList>
    </citation>
    <scope>NUCLEOTIDE SEQUENCE [LARGE SCALE GENOMIC DNA]</scope>
    <source>
        <strain evidence="4 6">IEH 97212</strain>
    </source>
</reference>
<evidence type="ECO:0000313" key="3">
    <source>
        <dbReference type="EMBL" id="OOO61505.1"/>
    </source>
</evidence>
<dbReference type="RefSeq" id="WP_078025059.1">
    <property type="nucleotide sequence ID" value="NZ_JADPGM010000005.1"/>
</dbReference>
<keyword evidence="1" id="KW-0175">Coiled coil</keyword>
<dbReference type="AlphaFoldDB" id="A0A1S9IBC2"/>
<dbReference type="EMBL" id="MRAE01000009">
    <property type="protein sequence ID" value="OOO67620.1"/>
    <property type="molecule type" value="Genomic_DNA"/>
</dbReference>